<dbReference type="Gene3D" id="3.40.50.300">
    <property type="entry name" value="P-loop containing nucleotide triphosphate hydrolases"/>
    <property type="match status" value="1"/>
</dbReference>
<dbReference type="PROSITE" id="PS50104">
    <property type="entry name" value="TIR"/>
    <property type="match status" value="1"/>
</dbReference>
<dbReference type="EMBL" id="JBGMDY010000005">
    <property type="protein sequence ID" value="KAL2334239.1"/>
    <property type="molecule type" value="Genomic_DNA"/>
</dbReference>
<dbReference type="SUPFAM" id="SSF52200">
    <property type="entry name" value="Toll/Interleukin receptor TIR domain"/>
    <property type="match status" value="1"/>
</dbReference>
<comment type="caution">
    <text evidence="5">The sequence shown here is derived from an EMBL/GenBank/DDBJ whole genome shotgun (WGS) entry which is preliminary data.</text>
</comment>
<name>A0ABD1MEL8_9FABA</name>
<evidence type="ECO:0000313" key="6">
    <source>
        <dbReference type="Proteomes" id="UP001603857"/>
    </source>
</evidence>
<dbReference type="Gene3D" id="3.40.50.10140">
    <property type="entry name" value="Toll/interleukin-1 receptor homology (TIR) domain"/>
    <property type="match status" value="1"/>
</dbReference>
<dbReference type="PANTHER" id="PTHR11017:SF431">
    <property type="entry name" value="ADP-RIBOSYL CYCLASE_CYCLIC ADP-RIBOSE HYDROLASE"/>
    <property type="match status" value="1"/>
</dbReference>
<dbReference type="AlphaFoldDB" id="A0ABD1MEL8"/>
<gene>
    <name evidence="5" type="ORF">Fmac_015452</name>
</gene>
<evidence type="ECO:0000256" key="2">
    <source>
        <dbReference type="ARBA" id="ARBA00022737"/>
    </source>
</evidence>
<keyword evidence="3" id="KW-0611">Plant defense</keyword>
<dbReference type="InterPro" id="IPR058192">
    <property type="entry name" value="WHD_ROQ1-like"/>
</dbReference>
<keyword evidence="2" id="KW-0677">Repeat</keyword>
<reference evidence="5 6" key="1">
    <citation type="submission" date="2024-08" db="EMBL/GenBank/DDBJ databases">
        <title>Insights into the chromosomal genome structure of Flemingia macrophylla.</title>
        <authorList>
            <person name="Ding Y."/>
            <person name="Zhao Y."/>
            <person name="Bi W."/>
            <person name="Wu M."/>
            <person name="Zhao G."/>
            <person name="Gong Y."/>
            <person name="Li W."/>
            <person name="Zhang P."/>
        </authorList>
    </citation>
    <scope>NUCLEOTIDE SEQUENCE [LARGE SCALE GENOMIC DNA]</scope>
    <source>
        <strain evidence="5">DYQJB</strain>
        <tissue evidence="5">Leaf</tissue>
    </source>
</reference>
<dbReference type="InterPro" id="IPR002182">
    <property type="entry name" value="NB-ARC"/>
</dbReference>
<dbReference type="Proteomes" id="UP001603857">
    <property type="component" value="Unassembled WGS sequence"/>
</dbReference>
<dbReference type="Pfam" id="PF00931">
    <property type="entry name" value="NB-ARC"/>
    <property type="match status" value="1"/>
</dbReference>
<dbReference type="InterPro" id="IPR044974">
    <property type="entry name" value="Disease_R_plants"/>
</dbReference>
<dbReference type="InterPro" id="IPR027417">
    <property type="entry name" value="P-loop_NTPase"/>
</dbReference>
<dbReference type="InterPro" id="IPR036390">
    <property type="entry name" value="WH_DNA-bd_sf"/>
</dbReference>
<proteinExistence type="predicted"/>
<evidence type="ECO:0000256" key="1">
    <source>
        <dbReference type="ARBA" id="ARBA00022614"/>
    </source>
</evidence>
<dbReference type="InterPro" id="IPR000157">
    <property type="entry name" value="TIR_dom"/>
</dbReference>
<dbReference type="Pfam" id="PF23282">
    <property type="entry name" value="WHD_ROQ1"/>
    <property type="match status" value="1"/>
</dbReference>
<protein>
    <recommendedName>
        <fullName evidence="4">TIR domain-containing protein</fullName>
    </recommendedName>
</protein>
<dbReference type="Gene3D" id="1.10.8.430">
    <property type="entry name" value="Helical domain of apoptotic protease-activating factors"/>
    <property type="match status" value="1"/>
</dbReference>
<evidence type="ECO:0000256" key="3">
    <source>
        <dbReference type="ARBA" id="ARBA00022821"/>
    </source>
</evidence>
<keyword evidence="6" id="KW-1185">Reference proteome</keyword>
<dbReference type="GO" id="GO:0006952">
    <property type="term" value="P:defense response"/>
    <property type="evidence" value="ECO:0007669"/>
    <property type="project" value="UniProtKB-KW"/>
</dbReference>
<evidence type="ECO:0000259" key="4">
    <source>
        <dbReference type="PROSITE" id="PS50104"/>
    </source>
</evidence>
<dbReference type="PRINTS" id="PR00364">
    <property type="entry name" value="DISEASERSIST"/>
</dbReference>
<organism evidence="5 6">
    <name type="scientific">Flemingia macrophylla</name>
    <dbReference type="NCBI Taxonomy" id="520843"/>
    <lineage>
        <taxon>Eukaryota</taxon>
        <taxon>Viridiplantae</taxon>
        <taxon>Streptophyta</taxon>
        <taxon>Embryophyta</taxon>
        <taxon>Tracheophyta</taxon>
        <taxon>Spermatophyta</taxon>
        <taxon>Magnoliopsida</taxon>
        <taxon>eudicotyledons</taxon>
        <taxon>Gunneridae</taxon>
        <taxon>Pentapetalae</taxon>
        <taxon>rosids</taxon>
        <taxon>fabids</taxon>
        <taxon>Fabales</taxon>
        <taxon>Fabaceae</taxon>
        <taxon>Papilionoideae</taxon>
        <taxon>50 kb inversion clade</taxon>
        <taxon>NPAAA clade</taxon>
        <taxon>indigoferoid/millettioid clade</taxon>
        <taxon>Phaseoleae</taxon>
        <taxon>Flemingia</taxon>
    </lineage>
</organism>
<dbReference type="SUPFAM" id="SSF46785">
    <property type="entry name" value="Winged helix' DNA-binding domain"/>
    <property type="match status" value="1"/>
</dbReference>
<feature type="domain" description="TIR" evidence="4">
    <location>
        <begin position="1"/>
        <end position="132"/>
    </location>
</feature>
<dbReference type="PANTHER" id="PTHR11017">
    <property type="entry name" value="LEUCINE-RICH REPEAT-CONTAINING PROTEIN"/>
    <property type="match status" value="1"/>
</dbReference>
<keyword evidence="1" id="KW-0433">Leucine-rich repeat</keyword>
<evidence type="ECO:0000313" key="5">
    <source>
        <dbReference type="EMBL" id="KAL2334239.1"/>
    </source>
</evidence>
<dbReference type="SUPFAM" id="SSF52540">
    <property type="entry name" value="P-loop containing nucleoside triphosphate hydrolases"/>
    <property type="match status" value="1"/>
</dbReference>
<accession>A0ABD1MEL8</accession>
<dbReference type="Pfam" id="PF01582">
    <property type="entry name" value="TIR"/>
    <property type="match status" value="1"/>
</dbReference>
<dbReference type="InterPro" id="IPR035897">
    <property type="entry name" value="Toll_tir_struct_dom_sf"/>
</dbReference>
<dbReference type="InterPro" id="IPR042197">
    <property type="entry name" value="Apaf_helical"/>
</dbReference>
<sequence length="449" mass="51195">MDDKQLQRGDEVTSALEKAIQESRIFITVLSENYAPSSFCLNELAYILKFIKGKGLLVLPVFHSVDPSDLRYQRGSIGEALANHEKKLSTNSMEKLETWKIALHQISNISGYHWKNGNDYEYEFIKKIVEMVLRKINRAPLYVADYPVGLESQVLKVKLLLDVGYDEVVHMVGIHGIGGVGKTTLSVAVYNSIADHFEAICFLENVREASNKHGLPHLQRNLLFETVGEKEIKFTSVKQGISIIQHRLEQKKILLVVDDVNKQEQLQAIVGRPTWFGRGSRVIITTRDKQLLACHSVKRTYEVKELNDHDALQLLRWNAFKFENVDPRYTYVLNRAVTYASGLPLALEVIGSNLLGKSTEQWISTLNQYERIPNKEIQEKLKVSYDALEEDEQNVFLDIACCFKKHDLADVEEILRAHHGHCIKHHIGVLVEKSLIKISFDGKVTLHDL</sequence>